<keyword evidence="1" id="KW-0472">Membrane</keyword>
<keyword evidence="1" id="KW-0812">Transmembrane</keyword>
<feature type="transmembrane region" description="Helical" evidence="1">
    <location>
        <begin position="86"/>
        <end position="107"/>
    </location>
</feature>
<dbReference type="Proteomes" id="UP000242869">
    <property type="component" value="Unassembled WGS sequence"/>
</dbReference>
<sequence>MLRFDVPPIWSNAARLDALTTFTVCLLALLLGMPYLLPLLIVHGLVRGFVGHMRCPSHRLYARILEKLGKTGHKENAGAKMFANKLLFIASTVATLLWISGSGMWIVPASVLLVFSFMEAAFSFCAACWAYTLWYQFRDSRS</sequence>
<feature type="transmembrane region" description="Helical" evidence="1">
    <location>
        <begin position="113"/>
        <end position="134"/>
    </location>
</feature>
<reference evidence="4" key="1">
    <citation type="submission" date="2016-10" db="EMBL/GenBank/DDBJ databases">
        <authorList>
            <person name="Varghese N."/>
            <person name="Submissions S."/>
        </authorList>
    </citation>
    <scope>NUCLEOTIDE SEQUENCE [LARGE SCALE GENOMIC DNA]</scope>
    <source>
        <strain evidence="4">DSM 6150</strain>
    </source>
</reference>
<evidence type="ECO:0000256" key="1">
    <source>
        <dbReference type="SAM" id="Phobius"/>
    </source>
</evidence>
<organism evidence="3 4">
    <name type="scientific">Formivibrio citricus</name>
    <dbReference type="NCBI Taxonomy" id="83765"/>
    <lineage>
        <taxon>Bacteria</taxon>
        <taxon>Pseudomonadati</taxon>
        <taxon>Pseudomonadota</taxon>
        <taxon>Betaproteobacteria</taxon>
        <taxon>Neisseriales</taxon>
        <taxon>Chitinibacteraceae</taxon>
        <taxon>Formivibrio</taxon>
    </lineage>
</organism>
<dbReference type="EMBL" id="FOVE01000007">
    <property type="protein sequence ID" value="SFN33394.1"/>
    <property type="molecule type" value="Genomic_DNA"/>
</dbReference>
<accession>A0A1I4Y5N0</accession>
<dbReference type="Pfam" id="PF14340">
    <property type="entry name" value="DUF4395"/>
    <property type="match status" value="1"/>
</dbReference>
<feature type="domain" description="DUF4395" evidence="2">
    <location>
        <begin position="12"/>
        <end position="135"/>
    </location>
</feature>
<dbReference type="InterPro" id="IPR025508">
    <property type="entry name" value="DUF4395"/>
</dbReference>
<dbReference type="STRING" id="83765.SAMN05660284_01231"/>
<proteinExistence type="predicted"/>
<evidence type="ECO:0000259" key="2">
    <source>
        <dbReference type="Pfam" id="PF14340"/>
    </source>
</evidence>
<evidence type="ECO:0000313" key="3">
    <source>
        <dbReference type="EMBL" id="SFN33394.1"/>
    </source>
</evidence>
<keyword evidence="4" id="KW-1185">Reference proteome</keyword>
<gene>
    <name evidence="3" type="ORF">SAMN05660284_01231</name>
</gene>
<feature type="transmembrane region" description="Helical" evidence="1">
    <location>
        <begin position="20"/>
        <end position="46"/>
    </location>
</feature>
<dbReference type="AlphaFoldDB" id="A0A1I4Y5N0"/>
<dbReference type="OrthoDB" id="9180726at2"/>
<name>A0A1I4Y5N0_9NEIS</name>
<dbReference type="RefSeq" id="WP_091192793.1">
    <property type="nucleotide sequence ID" value="NZ_FOVE01000007.1"/>
</dbReference>
<evidence type="ECO:0000313" key="4">
    <source>
        <dbReference type="Proteomes" id="UP000242869"/>
    </source>
</evidence>
<protein>
    <recommendedName>
        <fullName evidence="2">DUF4395 domain-containing protein</fullName>
    </recommendedName>
</protein>
<keyword evidence="1" id="KW-1133">Transmembrane helix</keyword>